<accession>A0ABU6TYZ0</accession>
<protein>
    <submittedName>
        <fullName evidence="1">Uncharacterized protein</fullName>
    </submittedName>
</protein>
<reference evidence="1 2" key="1">
    <citation type="journal article" date="2023" name="Plants (Basel)">
        <title>Bridging the Gap: Combining Genomics and Transcriptomics Approaches to Understand Stylosanthes scabra, an Orphan Legume from the Brazilian Caatinga.</title>
        <authorList>
            <person name="Ferreira-Neto J.R.C."/>
            <person name="da Silva M.D."/>
            <person name="Binneck E."/>
            <person name="de Melo N.F."/>
            <person name="da Silva R.H."/>
            <person name="de Melo A.L.T.M."/>
            <person name="Pandolfi V."/>
            <person name="Bustamante F.O."/>
            <person name="Brasileiro-Vidal A.C."/>
            <person name="Benko-Iseppon A.M."/>
        </authorList>
    </citation>
    <scope>NUCLEOTIDE SEQUENCE [LARGE SCALE GENOMIC DNA]</scope>
    <source>
        <tissue evidence="1">Leaves</tissue>
    </source>
</reference>
<dbReference type="Proteomes" id="UP001341840">
    <property type="component" value="Unassembled WGS sequence"/>
</dbReference>
<comment type="caution">
    <text evidence="1">The sequence shown here is derived from an EMBL/GenBank/DDBJ whole genome shotgun (WGS) entry which is preliminary data.</text>
</comment>
<proteinExistence type="predicted"/>
<evidence type="ECO:0000313" key="2">
    <source>
        <dbReference type="Proteomes" id="UP001341840"/>
    </source>
</evidence>
<keyword evidence="2" id="KW-1185">Reference proteome</keyword>
<sequence length="84" mass="9111">TKIGAEVAKESARNEKITKKSLEARFSAYAYAPRLICRVVTLCIGYGLKCADDLSHRFLRETDGRNGVSLEAVNAMPLPITGGP</sequence>
<name>A0ABU6TYZ0_9FABA</name>
<organism evidence="1 2">
    <name type="scientific">Stylosanthes scabra</name>
    <dbReference type="NCBI Taxonomy" id="79078"/>
    <lineage>
        <taxon>Eukaryota</taxon>
        <taxon>Viridiplantae</taxon>
        <taxon>Streptophyta</taxon>
        <taxon>Embryophyta</taxon>
        <taxon>Tracheophyta</taxon>
        <taxon>Spermatophyta</taxon>
        <taxon>Magnoliopsida</taxon>
        <taxon>eudicotyledons</taxon>
        <taxon>Gunneridae</taxon>
        <taxon>Pentapetalae</taxon>
        <taxon>rosids</taxon>
        <taxon>fabids</taxon>
        <taxon>Fabales</taxon>
        <taxon>Fabaceae</taxon>
        <taxon>Papilionoideae</taxon>
        <taxon>50 kb inversion clade</taxon>
        <taxon>dalbergioids sensu lato</taxon>
        <taxon>Dalbergieae</taxon>
        <taxon>Pterocarpus clade</taxon>
        <taxon>Stylosanthes</taxon>
    </lineage>
</organism>
<evidence type="ECO:0000313" key="1">
    <source>
        <dbReference type="EMBL" id="MED6153784.1"/>
    </source>
</evidence>
<gene>
    <name evidence="1" type="ORF">PIB30_105363</name>
</gene>
<dbReference type="EMBL" id="JASCZI010094469">
    <property type="protein sequence ID" value="MED6153784.1"/>
    <property type="molecule type" value="Genomic_DNA"/>
</dbReference>
<feature type="non-terminal residue" evidence="1">
    <location>
        <position position="1"/>
    </location>
</feature>